<comment type="caution">
    <text evidence="2">The sequence shown here is derived from an EMBL/GenBank/DDBJ whole genome shotgun (WGS) entry which is preliminary data.</text>
</comment>
<dbReference type="AlphaFoldDB" id="A0A934WZN5"/>
<dbReference type="EMBL" id="JAEQBW010000005">
    <property type="protein sequence ID" value="MBK6265832.1"/>
    <property type="molecule type" value="Genomic_DNA"/>
</dbReference>
<reference evidence="2" key="1">
    <citation type="submission" date="2021-01" db="EMBL/GenBank/DDBJ databases">
        <title>Marivirga aurantiaca sp. nov., isolated from intertidal surface sediments.</title>
        <authorList>
            <person name="Zhang M."/>
        </authorList>
    </citation>
    <scope>NUCLEOTIDE SEQUENCE</scope>
    <source>
        <strain evidence="2">S37H4</strain>
    </source>
</reference>
<keyword evidence="3" id="KW-1185">Reference proteome</keyword>
<evidence type="ECO:0000313" key="3">
    <source>
        <dbReference type="Proteomes" id="UP000611723"/>
    </source>
</evidence>
<dbReference type="SUPFAM" id="SSF49464">
    <property type="entry name" value="Carboxypeptidase regulatory domain-like"/>
    <property type="match status" value="1"/>
</dbReference>
<organism evidence="2 3">
    <name type="scientific">Marivirga aurantiaca</name>
    <dbReference type="NCBI Taxonomy" id="2802615"/>
    <lineage>
        <taxon>Bacteria</taxon>
        <taxon>Pseudomonadati</taxon>
        <taxon>Bacteroidota</taxon>
        <taxon>Cytophagia</taxon>
        <taxon>Cytophagales</taxon>
        <taxon>Marivirgaceae</taxon>
        <taxon>Marivirga</taxon>
    </lineage>
</organism>
<proteinExistence type="predicted"/>
<keyword evidence="1" id="KW-0732">Signal</keyword>
<evidence type="ECO:0000313" key="2">
    <source>
        <dbReference type="EMBL" id="MBK6265832.1"/>
    </source>
</evidence>
<feature type="signal peptide" evidence="1">
    <location>
        <begin position="1"/>
        <end position="20"/>
    </location>
</feature>
<dbReference type="InterPro" id="IPR008969">
    <property type="entry name" value="CarboxyPept-like_regulatory"/>
</dbReference>
<feature type="chain" id="PRO_5037334434" description="Carboxypeptidase-like regulatory domain-containing protein" evidence="1">
    <location>
        <begin position="21"/>
        <end position="268"/>
    </location>
</feature>
<dbReference type="RefSeq" id="WP_201431509.1">
    <property type="nucleotide sequence ID" value="NZ_JAEQBW010000005.1"/>
</dbReference>
<evidence type="ECO:0008006" key="4">
    <source>
        <dbReference type="Google" id="ProtNLM"/>
    </source>
</evidence>
<evidence type="ECO:0000256" key="1">
    <source>
        <dbReference type="SAM" id="SignalP"/>
    </source>
</evidence>
<sequence>MVKKLLFLVLSMLMVSITNAQSIKGTLYSSQDSLAIEGAHIINTTRTTMATSSAVGIFTLEALPGDTMVISNINYNTKQFIVPKKKEVTIWLNPAEIQLKEVVVNNIPESQADFRKKLVDMPMQDDGNFLPLGVTPGKPMGKIPKAHERASDIKYGYKAIGPVIGPSVVVPMSFFTKKFSKKHKAKIKYYETVAYQGNTILSNKKYNRELVAQLTGLKEEKLTEFIHFMDLDSEFIGRASEYEIAVKVMKEFENYLYKLSATDSTGKG</sequence>
<name>A0A934WZN5_9BACT</name>
<dbReference type="Proteomes" id="UP000611723">
    <property type="component" value="Unassembled WGS sequence"/>
</dbReference>
<protein>
    <recommendedName>
        <fullName evidence="4">Carboxypeptidase-like regulatory domain-containing protein</fullName>
    </recommendedName>
</protein>
<accession>A0A934WZN5</accession>
<gene>
    <name evidence="2" type="ORF">JKA74_12380</name>
</gene>